<comment type="similarity">
    <text evidence="3">Belongs to the CFAP36 family.</text>
</comment>
<evidence type="ECO:0000256" key="9">
    <source>
        <dbReference type="ARBA" id="ARBA00031593"/>
    </source>
</evidence>
<keyword evidence="14" id="KW-1185">Reference proteome</keyword>
<evidence type="ECO:0000256" key="10">
    <source>
        <dbReference type="SAM" id="Coils"/>
    </source>
</evidence>
<evidence type="ECO:0000256" key="6">
    <source>
        <dbReference type="ARBA" id="ARBA00023054"/>
    </source>
</evidence>
<evidence type="ECO:0000256" key="2">
    <source>
        <dbReference type="ARBA" id="ARBA00004496"/>
    </source>
</evidence>
<feature type="region of interest" description="Disordered" evidence="11">
    <location>
        <begin position="136"/>
        <end position="170"/>
    </location>
</feature>
<dbReference type="GO" id="GO:0097546">
    <property type="term" value="C:ciliary base"/>
    <property type="evidence" value="ECO:0007669"/>
    <property type="project" value="TreeGrafter"/>
</dbReference>
<evidence type="ECO:0000256" key="7">
    <source>
        <dbReference type="ARBA" id="ARBA00023069"/>
    </source>
</evidence>
<comment type="subcellular location">
    <subcellularLocation>
        <location evidence="1">Cell projection</location>
        <location evidence="1">Cilium</location>
    </subcellularLocation>
    <subcellularLocation>
        <location evidence="2">Cytoplasm</location>
    </subcellularLocation>
</comment>
<comment type="caution">
    <text evidence="13">The sequence shown here is derived from an EMBL/GenBank/DDBJ whole genome shotgun (WGS) entry which is preliminary data.</text>
</comment>
<evidence type="ECO:0000259" key="12">
    <source>
        <dbReference type="Pfam" id="PF11527"/>
    </source>
</evidence>
<dbReference type="InterPro" id="IPR023379">
    <property type="entry name" value="BART_dom"/>
</dbReference>
<evidence type="ECO:0000313" key="14">
    <source>
        <dbReference type="Proteomes" id="UP000024635"/>
    </source>
</evidence>
<dbReference type="OrthoDB" id="272687at2759"/>
<keyword evidence="7" id="KW-0969">Cilium</keyword>
<gene>
    <name evidence="13" type="primary">Acey_s0067.g46</name>
    <name evidence="13" type="ORF">Y032_0067g46</name>
</gene>
<feature type="coiled-coil region" evidence="10">
    <location>
        <begin position="73"/>
        <end position="100"/>
    </location>
</feature>
<evidence type="ECO:0000256" key="8">
    <source>
        <dbReference type="ARBA" id="ARBA00023273"/>
    </source>
</evidence>
<dbReference type="InterPro" id="IPR038888">
    <property type="entry name" value="CFAP36"/>
</dbReference>
<organism evidence="13 14">
    <name type="scientific">Ancylostoma ceylanicum</name>
    <dbReference type="NCBI Taxonomy" id="53326"/>
    <lineage>
        <taxon>Eukaryota</taxon>
        <taxon>Metazoa</taxon>
        <taxon>Ecdysozoa</taxon>
        <taxon>Nematoda</taxon>
        <taxon>Chromadorea</taxon>
        <taxon>Rhabditida</taxon>
        <taxon>Rhabditina</taxon>
        <taxon>Rhabditomorpha</taxon>
        <taxon>Strongyloidea</taxon>
        <taxon>Ancylostomatidae</taxon>
        <taxon>Ancylostomatinae</taxon>
        <taxon>Ancylostoma</taxon>
    </lineage>
</organism>
<dbReference type="GO" id="GO:0005930">
    <property type="term" value="C:axoneme"/>
    <property type="evidence" value="ECO:0007669"/>
    <property type="project" value="TreeGrafter"/>
</dbReference>
<dbReference type="InterPro" id="IPR042541">
    <property type="entry name" value="BART_sf"/>
</dbReference>
<protein>
    <recommendedName>
        <fullName evidence="4">Cilia- and flagella-associated protein 36</fullName>
    </recommendedName>
    <alternativeName>
        <fullName evidence="9">Coiled-coil domain-containing protein 104</fullName>
    </alternativeName>
</protein>
<keyword evidence="8" id="KW-0966">Cell projection</keyword>
<dbReference type="Proteomes" id="UP000024635">
    <property type="component" value="Unassembled WGS sequence"/>
</dbReference>
<evidence type="ECO:0000256" key="11">
    <source>
        <dbReference type="SAM" id="MobiDB-lite"/>
    </source>
</evidence>
<proteinExistence type="inferred from homology"/>
<dbReference type="STRING" id="53326.A0A016TYS2"/>
<dbReference type="AlphaFoldDB" id="A0A016TYS2"/>
<dbReference type="EMBL" id="JARK01001403">
    <property type="protein sequence ID" value="EYC08204.1"/>
    <property type="molecule type" value="Genomic_DNA"/>
</dbReference>
<evidence type="ECO:0000256" key="4">
    <source>
        <dbReference type="ARBA" id="ARBA00021815"/>
    </source>
</evidence>
<evidence type="ECO:0000256" key="3">
    <source>
        <dbReference type="ARBA" id="ARBA00007460"/>
    </source>
</evidence>
<keyword evidence="5" id="KW-0963">Cytoplasm</keyword>
<sequence>MLRRLSRKGSSDTKNVLGKFFDFIESPIWALPVATFIEHRSVVFDRQQGDASLYENIHKEFRELVDTLVECFCADSNVAVERLREELKSTKAEKLTVRQKVILGQGVRKTTGYGSVLAKTADGEVRKAVRKTPRYGSALAKQWRGPQSTGQPWPGGEKIPGYESTLARQR</sequence>
<dbReference type="PANTHER" id="PTHR21532">
    <property type="entry name" value="PHOSPHODIESTERASE HL"/>
    <property type="match status" value="1"/>
</dbReference>
<evidence type="ECO:0000313" key="13">
    <source>
        <dbReference type="EMBL" id="EYC08204.1"/>
    </source>
</evidence>
<dbReference type="PANTHER" id="PTHR21532:SF0">
    <property type="entry name" value="CILIA- AND FLAGELLA-ASSOCIATED PROTEIN 36"/>
    <property type="match status" value="1"/>
</dbReference>
<evidence type="ECO:0000256" key="5">
    <source>
        <dbReference type="ARBA" id="ARBA00022490"/>
    </source>
</evidence>
<dbReference type="Gene3D" id="1.20.1520.10">
    <property type="entry name" value="ADP-ribosylation factor-like 2-binding protein, domain"/>
    <property type="match status" value="1"/>
</dbReference>
<evidence type="ECO:0000256" key="1">
    <source>
        <dbReference type="ARBA" id="ARBA00004138"/>
    </source>
</evidence>
<dbReference type="Pfam" id="PF11527">
    <property type="entry name" value="ARL2_Bind_BART"/>
    <property type="match status" value="1"/>
</dbReference>
<reference evidence="14" key="1">
    <citation type="journal article" date="2015" name="Nat. Genet.">
        <title>The genome and transcriptome of the zoonotic hookworm Ancylostoma ceylanicum identify infection-specific gene families.</title>
        <authorList>
            <person name="Schwarz E.M."/>
            <person name="Hu Y."/>
            <person name="Antoshechkin I."/>
            <person name="Miller M.M."/>
            <person name="Sternberg P.W."/>
            <person name="Aroian R.V."/>
        </authorList>
    </citation>
    <scope>NUCLEOTIDE SEQUENCE</scope>
    <source>
        <strain evidence="14">HY135</strain>
    </source>
</reference>
<keyword evidence="6 10" id="KW-0175">Coiled coil</keyword>
<name>A0A016TYS2_9BILA</name>
<accession>A0A016TYS2</accession>
<feature type="domain" description="BART" evidence="12">
    <location>
        <begin position="14"/>
        <end position="97"/>
    </location>
</feature>